<name>A0A4Z2G856_9TELE</name>
<sequence>MVPHGPLGAESVPDEIDVIVEASTEAPGGHLVQPQNRLVWIRDPTSTGESPVSVTTRKSSQPRTKDPLVESVRRTERCSGLRVRSVVTLEAKRSTQPVTLTSEVFNFEVFGAGLLPQQRVVQHDFSLGLDALVELSHRHVTQPLHVLTHLVVGLQLKTSLEDQPEKRKSESLPMASCSEPWWYSIMPRSWRDWMWFWFNMRAFWKLSIADSKSPSSLEGGKRDTRRAAVHMALTSGQFGSRVMTLLSSYNAKWTDSSLVGGFAVARIVLNGTRVDLFEGSSDMQFLFVEFPHCCEHTDTLSLLCHNSLVPLPSVSRLG</sequence>
<dbReference type="Proteomes" id="UP000314294">
    <property type="component" value="Unassembled WGS sequence"/>
</dbReference>
<proteinExistence type="predicted"/>
<accession>A0A4Z2G856</accession>
<feature type="compositionally biased region" description="Polar residues" evidence="1">
    <location>
        <begin position="44"/>
        <end position="62"/>
    </location>
</feature>
<organism evidence="2 3">
    <name type="scientific">Liparis tanakae</name>
    <name type="common">Tanaka's snailfish</name>
    <dbReference type="NCBI Taxonomy" id="230148"/>
    <lineage>
        <taxon>Eukaryota</taxon>
        <taxon>Metazoa</taxon>
        <taxon>Chordata</taxon>
        <taxon>Craniata</taxon>
        <taxon>Vertebrata</taxon>
        <taxon>Euteleostomi</taxon>
        <taxon>Actinopterygii</taxon>
        <taxon>Neopterygii</taxon>
        <taxon>Teleostei</taxon>
        <taxon>Neoteleostei</taxon>
        <taxon>Acanthomorphata</taxon>
        <taxon>Eupercaria</taxon>
        <taxon>Perciformes</taxon>
        <taxon>Cottioidei</taxon>
        <taxon>Cottales</taxon>
        <taxon>Liparidae</taxon>
        <taxon>Liparis</taxon>
    </lineage>
</organism>
<gene>
    <name evidence="2" type="ORF">EYF80_040675</name>
</gene>
<protein>
    <submittedName>
        <fullName evidence="2">Uncharacterized protein</fullName>
    </submittedName>
</protein>
<feature type="region of interest" description="Disordered" evidence="1">
    <location>
        <begin position="42"/>
        <end position="65"/>
    </location>
</feature>
<evidence type="ECO:0000313" key="2">
    <source>
        <dbReference type="EMBL" id="TNN49133.1"/>
    </source>
</evidence>
<reference evidence="2 3" key="1">
    <citation type="submission" date="2019-03" db="EMBL/GenBank/DDBJ databases">
        <title>First draft genome of Liparis tanakae, snailfish: a comprehensive survey of snailfish specific genes.</title>
        <authorList>
            <person name="Kim W."/>
            <person name="Song I."/>
            <person name="Jeong J.-H."/>
            <person name="Kim D."/>
            <person name="Kim S."/>
            <person name="Ryu S."/>
            <person name="Song J.Y."/>
            <person name="Lee S.K."/>
        </authorList>
    </citation>
    <scope>NUCLEOTIDE SEQUENCE [LARGE SCALE GENOMIC DNA]</scope>
    <source>
        <tissue evidence="2">Muscle</tissue>
    </source>
</reference>
<comment type="caution">
    <text evidence="2">The sequence shown here is derived from an EMBL/GenBank/DDBJ whole genome shotgun (WGS) entry which is preliminary data.</text>
</comment>
<dbReference type="AlphaFoldDB" id="A0A4Z2G856"/>
<evidence type="ECO:0000313" key="3">
    <source>
        <dbReference type="Proteomes" id="UP000314294"/>
    </source>
</evidence>
<evidence type="ECO:0000256" key="1">
    <source>
        <dbReference type="SAM" id="MobiDB-lite"/>
    </source>
</evidence>
<keyword evidence="3" id="KW-1185">Reference proteome</keyword>
<dbReference type="EMBL" id="SRLO01000668">
    <property type="protein sequence ID" value="TNN49133.1"/>
    <property type="molecule type" value="Genomic_DNA"/>
</dbReference>